<sequence>MQIINISQICLIQLMPLSTFNPAARKERIRKHNLVFPQHQHQTRPCQCHCIIRKFTVQIQTTKIASEYLGLQYQKQKSKSILKSAICITIAQTMHHQLAFVDSNLISAETSKKICNCSIDNLLAIGTDVSKVKLQVPWINHSKDINSKYQQVLNALKFAIGISIEQKLQIESNIQYQNINECRTSSTLDIRITKLRTDCCQ</sequence>
<evidence type="ECO:0000313" key="1">
    <source>
        <dbReference type="EMBL" id="MBK9717967.1"/>
    </source>
</evidence>
<name>A0A9D7SA92_9BACT</name>
<organism evidence="1 2">
    <name type="scientific">Candidatus Defluviibacterium haderslevense</name>
    <dbReference type="NCBI Taxonomy" id="2981993"/>
    <lineage>
        <taxon>Bacteria</taxon>
        <taxon>Pseudomonadati</taxon>
        <taxon>Bacteroidota</taxon>
        <taxon>Saprospiria</taxon>
        <taxon>Saprospirales</taxon>
        <taxon>Saprospiraceae</taxon>
        <taxon>Candidatus Defluviibacterium</taxon>
    </lineage>
</organism>
<protein>
    <submittedName>
        <fullName evidence="1">Uncharacterized protein</fullName>
    </submittedName>
</protein>
<reference evidence="1 2" key="1">
    <citation type="submission" date="2020-10" db="EMBL/GenBank/DDBJ databases">
        <title>Connecting structure to function with the recovery of over 1000 high-quality activated sludge metagenome-assembled genomes encoding full-length rRNA genes using long-read sequencing.</title>
        <authorList>
            <person name="Singleton C.M."/>
            <person name="Petriglieri F."/>
            <person name="Kristensen J.M."/>
            <person name="Kirkegaard R.H."/>
            <person name="Michaelsen T.Y."/>
            <person name="Andersen M.H."/>
            <person name="Karst S.M."/>
            <person name="Dueholm M.S."/>
            <person name="Nielsen P.H."/>
            <person name="Albertsen M."/>
        </authorList>
    </citation>
    <scope>NUCLEOTIDE SEQUENCE [LARGE SCALE GENOMIC DNA]</scope>
    <source>
        <strain evidence="1">Ribe_18-Q3-R11-54_BAT3C.373</strain>
    </source>
</reference>
<proteinExistence type="predicted"/>
<dbReference type="AlphaFoldDB" id="A0A9D7SA92"/>
<comment type="caution">
    <text evidence="1">The sequence shown here is derived from an EMBL/GenBank/DDBJ whole genome shotgun (WGS) entry which is preliminary data.</text>
</comment>
<dbReference type="EMBL" id="JADKFW010000005">
    <property type="protein sequence ID" value="MBK9717967.1"/>
    <property type="molecule type" value="Genomic_DNA"/>
</dbReference>
<accession>A0A9D7SA92</accession>
<evidence type="ECO:0000313" key="2">
    <source>
        <dbReference type="Proteomes" id="UP000808349"/>
    </source>
</evidence>
<gene>
    <name evidence="1" type="ORF">IPO85_10710</name>
</gene>
<dbReference type="Proteomes" id="UP000808349">
    <property type="component" value="Unassembled WGS sequence"/>
</dbReference>